<dbReference type="FunFam" id="1.10.340.30:FF:000002">
    <property type="entry name" value="Adenine DNA glycosylase"/>
    <property type="match status" value="1"/>
</dbReference>
<evidence type="ECO:0000256" key="11">
    <source>
        <dbReference type="ARBA" id="ARBA00023004"/>
    </source>
</evidence>
<dbReference type="FunFam" id="3.90.79.10:FF:000026">
    <property type="entry name" value="Adenine DNA glycosylase"/>
    <property type="match status" value="1"/>
</dbReference>
<evidence type="ECO:0000256" key="9">
    <source>
        <dbReference type="ARBA" id="ARBA00022763"/>
    </source>
</evidence>
<dbReference type="Pfam" id="PF00633">
    <property type="entry name" value="HHH"/>
    <property type="match status" value="1"/>
</dbReference>
<evidence type="ECO:0000256" key="8">
    <source>
        <dbReference type="ARBA" id="ARBA00022723"/>
    </source>
</evidence>
<feature type="compositionally biased region" description="Basic residues" evidence="19">
    <location>
        <begin position="492"/>
        <end position="510"/>
    </location>
</feature>
<evidence type="ECO:0000256" key="7">
    <source>
        <dbReference type="ARBA" id="ARBA00022485"/>
    </source>
</evidence>
<keyword evidence="11 18" id="KW-0408">Iron</keyword>
<dbReference type="CDD" id="cd03431">
    <property type="entry name" value="NUDIX_DNA_Glycosylase_C-MutY"/>
    <property type="match status" value="1"/>
</dbReference>
<dbReference type="GO" id="GO:0046872">
    <property type="term" value="F:metal ion binding"/>
    <property type="evidence" value="ECO:0007669"/>
    <property type="project" value="UniProtKB-UniRule"/>
</dbReference>
<dbReference type="CDD" id="cd00056">
    <property type="entry name" value="ENDO3c"/>
    <property type="match status" value="1"/>
</dbReference>
<dbReference type="InterPro" id="IPR003265">
    <property type="entry name" value="HhH-GPD_domain"/>
</dbReference>
<dbReference type="FunFam" id="1.10.1670.10:FF:000002">
    <property type="entry name" value="Adenine DNA glycosylase"/>
    <property type="match status" value="1"/>
</dbReference>
<dbReference type="Gene3D" id="1.10.340.30">
    <property type="entry name" value="Hypothetical protein, domain 2"/>
    <property type="match status" value="1"/>
</dbReference>
<dbReference type="Pfam" id="PF00730">
    <property type="entry name" value="HhH-GPD"/>
    <property type="match status" value="1"/>
</dbReference>
<evidence type="ECO:0000256" key="10">
    <source>
        <dbReference type="ARBA" id="ARBA00022801"/>
    </source>
</evidence>
<dbReference type="GO" id="GO:0005739">
    <property type="term" value="C:mitochondrion"/>
    <property type="evidence" value="ECO:0007669"/>
    <property type="project" value="UniProtKB-SubCell"/>
</dbReference>
<dbReference type="InterPro" id="IPR023170">
    <property type="entry name" value="HhH_base_excis_C"/>
</dbReference>
<evidence type="ECO:0000256" key="6">
    <source>
        <dbReference type="ARBA" id="ARBA00022023"/>
    </source>
</evidence>
<dbReference type="GO" id="GO:0035485">
    <property type="term" value="F:adenine/guanine mispair binding"/>
    <property type="evidence" value="ECO:0007669"/>
    <property type="project" value="TreeGrafter"/>
</dbReference>
<comment type="cofactor">
    <cofactor evidence="18">
        <name>[4Fe-4S] cluster</name>
        <dbReference type="ChEBI" id="CHEBI:49883"/>
    </cofactor>
    <text evidence="18">Binds 1 [4Fe-4S] cluster.</text>
</comment>
<keyword evidence="8" id="KW-0479">Metal-binding</keyword>
<keyword evidence="12" id="KW-0411">Iron-sulfur</keyword>
<dbReference type="Gene3D" id="1.10.1670.10">
    <property type="entry name" value="Helix-hairpin-Helix base-excision DNA repair enzymes (C-terminal)"/>
    <property type="match status" value="1"/>
</dbReference>
<keyword evidence="15" id="KW-0539">Nucleus</keyword>
<evidence type="ECO:0000313" key="22">
    <source>
        <dbReference type="Proteomes" id="UP001230051"/>
    </source>
</evidence>
<dbReference type="SMART" id="SM00478">
    <property type="entry name" value="ENDO3c"/>
    <property type="match status" value="1"/>
</dbReference>
<keyword evidence="16 18" id="KW-0326">Glycosidase</keyword>
<dbReference type="GO" id="GO:0005634">
    <property type="term" value="C:nucleus"/>
    <property type="evidence" value="ECO:0007669"/>
    <property type="project" value="UniProtKB-SubCell"/>
</dbReference>
<dbReference type="InterPro" id="IPR044298">
    <property type="entry name" value="MIG/MutY"/>
</dbReference>
<evidence type="ECO:0000256" key="4">
    <source>
        <dbReference type="ARBA" id="ARBA00008343"/>
    </source>
</evidence>
<evidence type="ECO:0000313" key="21">
    <source>
        <dbReference type="EMBL" id="KAK1164094.1"/>
    </source>
</evidence>
<keyword evidence="14" id="KW-0234">DNA repair</keyword>
<keyword evidence="10" id="KW-0378">Hydrolase</keyword>
<dbReference type="GO" id="GO:0000701">
    <property type="term" value="F:purine-specific mismatch base pair DNA N-glycosylase activity"/>
    <property type="evidence" value="ECO:0007669"/>
    <property type="project" value="UniProtKB-EC"/>
</dbReference>
<dbReference type="Proteomes" id="UP001230051">
    <property type="component" value="Unassembled WGS sequence"/>
</dbReference>
<name>A0AAD8D8A2_ACIOX</name>
<keyword evidence="9 18" id="KW-0227">DNA damage</keyword>
<dbReference type="GO" id="GO:0034039">
    <property type="term" value="F:8-oxo-7,8-dihydroguanine DNA N-glycosylase activity"/>
    <property type="evidence" value="ECO:0007669"/>
    <property type="project" value="TreeGrafter"/>
</dbReference>
<reference evidence="21" key="1">
    <citation type="submission" date="2022-02" db="EMBL/GenBank/DDBJ databases">
        <title>Atlantic sturgeon de novo genome assembly.</title>
        <authorList>
            <person name="Stock M."/>
            <person name="Klopp C."/>
            <person name="Guiguen Y."/>
            <person name="Cabau C."/>
            <person name="Parinello H."/>
            <person name="Santidrian Yebra-Pimentel E."/>
            <person name="Kuhl H."/>
            <person name="Dirks R.P."/>
            <person name="Guessner J."/>
            <person name="Wuertz S."/>
            <person name="Du K."/>
            <person name="Schartl M."/>
        </authorList>
    </citation>
    <scope>NUCLEOTIDE SEQUENCE</scope>
    <source>
        <strain evidence="21">STURGEONOMICS-FGT-2020</strain>
        <tissue evidence="21">Whole blood</tissue>
    </source>
</reference>
<dbReference type="PROSITE" id="PS51462">
    <property type="entry name" value="NUDIX"/>
    <property type="match status" value="1"/>
</dbReference>
<keyword evidence="13" id="KW-0496">Mitochondrion</keyword>
<dbReference type="EMBL" id="JAGXEW010000014">
    <property type="protein sequence ID" value="KAK1164094.1"/>
    <property type="molecule type" value="Genomic_DNA"/>
</dbReference>
<evidence type="ECO:0000256" key="16">
    <source>
        <dbReference type="ARBA" id="ARBA00023295"/>
    </source>
</evidence>
<dbReference type="GO" id="GO:0051539">
    <property type="term" value="F:4 iron, 4 sulfur cluster binding"/>
    <property type="evidence" value="ECO:0007669"/>
    <property type="project" value="UniProtKB-UniRule"/>
</dbReference>
<evidence type="ECO:0000256" key="5">
    <source>
        <dbReference type="ARBA" id="ARBA00012045"/>
    </source>
</evidence>
<evidence type="ECO:0000259" key="20">
    <source>
        <dbReference type="PROSITE" id="PS51462"/>
    </source>
</evidence>
<comment type="subcellular location">
    <subcellularLocation>
        <location evidence="3">Mitochondrion</location>
    </subcellularLocation>
    <subcellularLocation>
        <location evidence="2">Nucleus</location>
    </subcellularLocation>
</comment>
<dbReference type="Gene3D" id="3.90.79.10">
    <property type="entry name" value="Nucleoside Triphosphate Pyrophosphohydrolase"/>
    <property type="match status" value="1"/>
</dbReference>
<dbReference type="InterPro" id="IPR003651">
    <property type="entry name" value="Endonuclease3_FeS-loop_motif"/>
</dbReference>
<comment type="catalytic activity">
    <reaction evidence="1 18">
        <text>Hydrolyzes free adenine bases from 7,8-dihydro-8-oxoguanine:adenine mismatched double-stranded DNA, leaving an apurinic site.</text>
        <dbReference type="EC" id="3.2.2.31"/>
    </reaction>
</comment>
<accession>A0AAD8D8A2</accession>
<feature type="domain" description="Nudix hydrolase" evidence="20">
    <location>
        <begin position="341"/>
        <end position="480"/>
    </location>
</feature>
<feature type="region of interest" description="Disordered" evidence="19">
    <location>
        <begin position="486"/>
        <end position="519"/>
    </location>
</feature>
<protein>
    <recommendedName>
        <fullName evidence="6 18">Adenine DNA glycosylase</fullName>
        <ecNumber evidence="5 18">3.2.2.31</ecNumber>
    </recommendedName>
</protein>
<comment type="caution">
    <text evidence="21">The sequence shown here is derived from an EMBL/GenBank/DDBJ whole genome shotgun (WGS) entry which is preliminary data.</text>
</comment>
<keyword evidence="22" id="KW-1185">Reference proteome</keyword>
<dbReference type="PROSITE" id="PS01155">
    <property type="entry name" value="ENDONUCLEASE_III_2"/>
    <property type="match status" value="1"/>
</dbReference>
<proteinExistence type="inferred from homology"/>
<evidence type="ECO:0000256" key="14">
    <source>
        <dbReference type="ARBA" id="ARBA00023204"/>
    </source>
</evidence>
<sequence length="542" mass="60938">MRRLRSAVKNGRTATQETPENPKRSPRKKVKSFQAIKEEPLSPVPSQNSTYHYFKDPDDISSFRKQLLRWYDECKRELPWRTLAATEPDVNKRLYAVWVSEIMLQQTQVVTVIDYYNKWMKRWPTVQDLAAATLEEVNEMWSGLGFYSRGKRLHNGAQKVMSELKGEMPTTAEDLQKFLPGVGRYTAGAVASIGMGQVTGVVDGNVIRVMCRTRSIGADCTSPSVTETLWCLANTLVDSKRAGDFNQAMMELGATVCTPKAPLCSECPIQKHCRAYKQVKIQLELASERLLSKSTLQSSSVPDIEECASADSCSLCLPPGELWDSSLGVMNFPRKPVKKQPRVERTLTCVLDRRGDGGEAEYLIVQRPSTGLLAMMWEFPSLPLEERDFSESKQKEAVLAQVQSVLGDPGNLGALQHIGEVLHIFTHIHQTYVVYRCSLSEPTGVVLKEGEAPTTRWVTKAVFQQAAVSTAMKKVLKLYESKESHEEECRKSGKRKRDSGSKDRKRKPQKIKVEQETSTGKKQLLLDNFFQRPVKQAIDNGS</sequence>
<dbReference type="InterPro" id="IPR015797">
    <property type="entry name" value="NUDIX_hydrolase-like_dom_sf"/>
</dbReference>
<dbReference type="SMART" id="SM00525">
    <property type="entry name" value="FES"/>
    <property type="match status" value="1"/>
</dbReference>
<dbReference type="AlphaFoldDB" id="A0AAD8D8A2"/>
<organism evidence="21 22">
    <name type="scientific">Acipenser oxyrinchus oxyrinchus</name>
    <dbReference type="NCBI Taxonomy" id="40147"/>
    <lineage>
        <taxon>Eukaryota</taxon>
        <taxon>Metazoa</taxon>
        <taxon>Chordata</taxon>
        <taxon>Craniata</taxon>
        <taxon>Vertebrata</taxon>
        <taxon>Euteleostomi</taxon>
        <taxon>Actinopterygii</taxon>
        <taxon>Chondrostei</taxon>
        <taxon>Acipenseriformes</taxon>
        <taxon>Acipenseridae</taxon>
        <taxon>Acipenser</taxon>
    </lineage>
</organism>
<dbReference type="InterPro" id="IPR000445">
    <property type="entry name" value="HhH_motif"/>
</dbReference>
<feature type="region of interest" description="Disordered" evidence="19">
    <location>
        <begin position="1"/>
        <end position="48"/>
    </location>
</feature>
<evidence type="ECO:0000256" key="12">
    <source>
        <dbReference type="ARBA" id="ARBA00023014"/>
    </source>
</evidence>
<dbReference type="InterPro" id="IPR004036">
    <property type="entry name" value="Endonuclease-III-like_CS2"/>
</dbReference>
<dbReference type="GO" id="GO:0032357">
    <property type="term" value="F:oxidized purine DNA binding"/>
    <property type="evidence" value="ECO:0007669"/>
    <property type="project" value="TreeGrafter"/>
</dbReference>
<keyword evidence="7" id="KW-0004">4Fe-4S</keyword>
<dbReference type="PANTHER" id="PTHR42944">
    <property type="entry name" value="ADENINE DNA GLYCOSYLASE"/>
    <property type="match status" value="1"/>
</dbReference>
<dbReference type="GO" id="GO:0006298">
    <property type="term" value="P:mismatch repair"/>
    <property type="evidence" value="ECO:0007669"/>
    <property type="project" value="TreeGrafter"/>
</dbReference>
<dbReference type="EC" id="3.2.2.31" evidence="5 18"/>
<evidence type="ECO:0000256" key="1">
    <source>
        <dbReference type="ARBA" id="ARBA00000843"/>
    </source>
</evidence>
<evidence type="ECO:0000256" key="18">
    <source>
        <dbReference type="RuleBase" id="RU365096"/>
    </source>
</evidence>
<comment type="similarity">
    <text evidence="4 18">Belongs to the Nth/MutY family.</text>
</comment>
<gene>
    <name evidence="21" type="primary">MUTYH</name>
    <name evidence="21" type="ORF">AOXY_G16092</name>
</gene>
<evidence type="ECO:0000256" key="17">
    <source>
        <dbReference type="ARBA" id="ARBA00058024"/>
    </source>
</evidence>
<dbReference type="SUPFAM" id="SSF55811">
    <property type="entry name" value="Nudix"/>
    <property type="match status" value="1"/>
</dbReference>
<dbReference type="SUPFAM" id="SSF48150">
    <property type="entry name" value="DNA-glycosylase"/>
    <property type="match status" value="1"/>
</dbReference>
<comment type="function">
    <text evidence="18">Adenine glycosylase active on G-A mispairs.</text>
</comment>
<dbReference type="InterPro" id="IPR029119">
    <property type="entry name" value="MutY_C"/>
</dbReference>
<evidence type="ECO:0000256" key="3">
    <source>
        <dbReference type="ARBA" id="ARBA00004173"/>
    </source>
</evidence>
<dbReference type="InterPro" id="IPR011257">
    <property type="entry name" value="DNA_glycosylase"/>
</dbReference>
<evidence type="ECO:0000256" key="13">
    <source>
        <dbReference type="ARBA" id="ARBA00023128"/>
    </source>
</evidence>
<comment type="function">
    <text evidence="17">Involved in oxidative DNA damage repair. Initiates repair of A*oxoG to C*G by removing the inappropriately paired adenine base from the DNA backbone. Possesses both adenine and 2-OH-A DNA glycosylase activities.</text>
</comment>
<evidence type="ECO:0000256" key="2">
    <source>
        <dbReference type="ARBA" id="ARBA00004123"/>
    </source>
</evidence>
<dbReference type="Pfam" id="PF14815">
    <property type="entry name" value="NUDIX_4"/>
    <property type="match status" value="1"/>
</dbReference>
<evidence type="ECO:0000256" key="19">
    <source>
        <dbReference type="SAM" id="MobiDB-lite"/>
    </source>
</evidence>
<dbReference type="PANTHER" id="PTHR42944:SF1">
    <property type="entry name" value="ADENINE DNA GLYCOSYLASE"/>
    <property type="match status" value="1"/>
</dbReference>
<dbReference type="InterPro" id="IPR000086">
    <property type="entry name" value="NUDIX_hydrolase_dom"/>
</dbReference>
<evidence type="ECO:0000256" key="15">
    <source>
        <dbReference type="ARBA" id="ARBA00023242"/>
    </source>
</evidence>
<dbReference type="GO" id="GO:0006284">
    <property type="term" value="P:base-excision repair"/>
    <property type="evidence" value="ECO:0007669"/>
    <property type="project" value="UniProtKB-UniRule"/>
</dbReference>